<feature type="non-terminal residue" evidence="1">
    <location>
        <position position="87"/>
    </location>
</feature>
<name>R7RYS3_STEHR</name>
<dbReference type="KEGG" id="shs:STEHIDRAFT_31057"/>
<dbReference type="OMA" id="FASIRWP"/>
<gene>
    <name evidence="1" type="ORF">STEHIDRAFT_31057</name>
</gene>
<evidence type="ECO:0000313" key="1">
    <source>
        <dbReference type="EMBL" id="EIM79983.1"/>
    </source>
</evidence>
<protein>
    <submittedName>
        <fullName evidence="1">Uncharacterized protein</fullName>
    </submittedName>
</protein>
<evidence type="ECO:0000313" key="2">
    <source>
        <dbReference type="Proteomes" id="UP000053927"/>
    </source>
</evidence>
<keyword evidence="2" id="KW-1185">Reference proteome</keyword>
<sequence>TFASIRWPMIVQPDTPDDIKVEKIKKFVLSPSHSEGRPNKQRVKDALLRWHPDKFQRVLEKVKPGEVEKVLLGADLVVKHLNAIMEK</sequence>
<feature type="non-terminal residue" evidence="1">
    <location>
        <position position="1"/>
    </location>
</feature>
<dbReference type="AlphaFoldDB" id="R7RYS3"/>
<dbReference type="Proteomes" id="UP000053927">
    <property type="component" value="Unassembled WGS sequence"/>
</dbReference>
<dbReference type="OrthoDB" id="412109at2759"/>
<dbReference type="GeneID" id="18804434"/>
<accession>R7RYS3</accession>
<organism evidence="1 2">
    <name type="scientific">Stereum hirsutum (strain FP-91666)</name>
    <name type="common">White-rot fungus</name>
    <dbReference type="NCBI Taxonomy" id="721885"/>
    <lineage>
        <taxon>Eukaryota</taxon>
        <taxon>Fungi</taxon>
        <taxon>Dikarya</taxon>
        <taxon>Basidiomycota</taxon>
        <taxon>Agaricomycotina</taxon>
        <taxon>Agaricomycetes</taxon>
        <taxon>Russulales</taxon>
        <taxon>Stereaceae</taxon>
        <taxon>Stereum</taxon>
    </lineage>
</organism>
<reference evidence="2" key="1">
    <citation type="journal article" date="2012" name="Science">
        <title>The Paleozoic origin of enzymatic lignin decomposition reconstructed from 31 fungal genomes.</title>
        <authorList>
            <person name="Floudas D."/>
            <person name="Binder M."/>
            <person name="Riley R."/>
            <person name="Barry K."/>
            <person name="Blanchette R.A."/>
            <person name="Henrissat B."/>
            <person name="Martinez A.T."/>
            <person name="Otillar R."/>
            <person name="Spatafora J.W."/>
            <person name="Yadav J.S."/>
            <person name="Aerts A."/>
            <person name="Benoit I."/>
            <person name="Boyd A."/>
            <person name="Carlson A."/>
            <person name="Copeland A."/>
            <person name="Coutinho P.M."/>
            <person name="de Vries R.P."/>
            <person name="Ferreira P."/>
            <person name="Findley K."/>
            <person name="Foster B."/>
            <person name="Gaskell J."/>
            <person name="Glotzer D."/>
            <person name="Gorecki P."/>
            <person name="Heitman J."/>
            <person name="Hesse C."/>
            <person name="Hori C."/>
            <person name="Igarashi K."/>
            <person name="Jurgens J.A."/>
            <person name="Kallen N."/>
            <person name="Kersten P."/>
            <person name="Kohler A."/>
            <person name="Kuees U."/>
            <person name="Kumar T.K.A."/>
            <person name="Kuo A."/>
            <person name="LaButti K."/>
            <person name="Larrondo L.F."/>
            <person name="Lindquist E."/>
            <person name="Ling A."/>
            <person name="Lombard V."/>
            <person name="Lucas S."/>
            <person name="Lundell T."/>
            <person name="Martin R."/>
            <person name="McLaughlin D.J."/>
            <person name="Morgenstern I."/>
            <person name="Morin E."/>
            <person name="Murat C."/>
            <person name="Nagy L.G."/>
            <person name="Nolan M."/>
            <person name="Ohm R.A."/>
            <person name="Patyshakuliyeva A."/>
            <person name="Rokas A."/>
            <person name="Ruiz-Duenas F.J."/>
            <person name="Sabat G."/>
            <person name="Salamov A."/>
            <person name="Samejima M."/>
            <person name="Schmutz J."/>
            <person name="Slot J.C."/>
            <person name="St John F."/>
            <person name="Stenlid J."/>
            <person name="Sun H."/>
            <person name="Sun S."/>
            <person name="Syed K."/>
            <person name="Tsang A."/>
            <person name="Wiebenga A."/>
            <person name="Young D."/>
            <person name="Pisabarro A."/>
            <person name="Eastwood D.C."/>
            <person name="Martin F."/>
            <person name="Cullen D."/>
            <person name="Grigoriev I.V."/>
            <person name="Hibbett D.S."/>
        </authorList>
    </citation>
    <scope>NUCLEOTIDE SEQUENCE [LARGE SCALE GENOMIC DNA]</scope>
    <source>
        <strain evidence="2">FP-91666</strain>
    </source>
</reference>
<dbReference type="EMBL" id="JH687400">
    <property type="protein sequence ID" value="EIM79983.1"/>
    <property type="molecule type" value="Genomic_DNA"/>
</dbReference>
<proteinExistence type="predicted"/>
<dbReference type="RefSeq" id="XP_007310855.1">
    <property type="nucleotide sequence ID" value="XM_007310793.1"/>
</dbReference>